<sequence length="30" mass="3223">MVAGFQTLMKPVRQAMEISAAITSTSIGPW</sequence>
<evidence type="ECO:0000313" key="2">
    <source>
        <dbReference type="Proteomes" id="UP000381093"/>
    </source>
</evidence>
<proteinExistence type="predicted"/>
<evidence type="ECO:0000313" key="1">
    <source>
        <dbReference type="EMBL" id="VVO45224.1"/>
    </source>
</evidence>
<gene>
    <name evidence="1" type="ORF">PS710_06600</name>
</gene>
<protein>
    <submittedName>
        <fullName evidence="1">Uncharacterized protein</fullName>
    </submittedName>
</protein>
<reference evidence="1 2" key="1">
    <citation type="submission" date="2019-09" db="EMBL/GenBank/DDBJ databases">
        <authorList>
            <person name="Chandra G."/>
            <person name="Truman W A."/>
        </authorList>
    </citation>
    <scope>NUCLEOTIDE SEQUENCE [LARGE SCALE GENOMIC DNA]</scope>
    <source>
        <strain evidence="1">PS710</strain>
    </source>
</reference>
<organism evidence="1 2">
    <name type="scientific">Pseudomonas fluorescens</name>
    <dbReference type="NCBI Taxonomy" id="294"/>
    <lineage>
        <taxon>Bacteria</taxon>
        <taxon>Pseudomonadati</taxon>
        <taxon>Pseudomonadota</taxon>
        <taxon>Gammaproteobacteria</taxon>
        <taxon>Pseudomonadales</taxon>
        <taxon>Pseudomonadaceae</taxon>
        <taxon>Pseudomonas</taxon>
    </lineage>
</organism>
<accession>A0A5E7G283</accession>
<dbReference type="AlphaFoldDB" id="A0A5E7G283"/>
<name>A0A5E7G283_PSEFL</name>
<dbReference type="Proteomes" id="UP000381093">
    <property type="component" value="Unassembled WGS sequence"/>
</dbReference>
<dbReference type="EMBL" id="CABVHW010000087">
    <property type="protein sequence ID" value="VVO45224.1"/>
    <property type="molecule type" value="Genomic_DNA"/>
</dbReference>